<reference evidence="2" key="1">
    <citation type="journal article" date="2014" name="Genome Biol. Evol.">
        <title>Chromera velia, endosymbioses and the rhodoplex hypothesis--plastid evolution in cryptophytes, alveolates, stramenopiles, and haptophytes (CASH lineages).</title>
        <authorList>
            <person name="Petersen J."/>
            <person name="Ludewig A.K."/>
            <person name="Michael V."/>
            <person name="Bunk B."/>
            <person name="Jarek M."/>
            <person name="Baurain D."/>
            <person name="Brinkmann H."/>
        </authorList>
    </citation>
    <scope>NUCLEOTIDE SEQUENCE</scope>
    <source>
        <strain evidence="2">CCMP 1329</strain>
    </source>
</reference>
<evidence type="ECO:0000313" key="2">
    <source>
        <dbReference type="EMBL" id="AHL28489.1"/>
    </source>
</evidence>
<dbReference type="AlphaFoldDB" id="W8P5D7"/>
<feature type="transmembrane region" description="Helical" evidence="1">
    <location>
        <begin position="71"/>
        <end position="92"/>
    </location>
</feature>
<keyword evidence="1" id="KW-1133">Transmembrane helix</keyword>
<dbReference type="GO" id="GO:0045037">
    <property type="term" value="P:protein import into chloroplast stroma"/>
    <property type="evidence" value="ECO:0007669"/>
    <property type="project" value="TreeGrafter"/>
</dbReference>
<keyword evidence="1" id="KW-0812">Transmembrane</keyword>
<dbReference type="PANTHER" id="PTHR34935:SF3">
    <property type="entry name" value="PROTEIN TIC110, CHLOROPLASTIC"/>
    <property type="match status" value="1"/>
</dbReference>
<proteinExistence type="evidence at transcript level"/>
<sequence>MPTTAPMATAPTTAIPQQADLAAVFENLYQGGGVLSRALLSFPLPMALLSAYTAVPLFSAGAWALCPSPGLAARALAAVLAGLLGTATGAFLKRTKQAAARSSLLRLLADHLQAPTPLEELRTLVAAQRRRFGVAAGGRAGEAFEDVEMCEMYREMLTALLSGPKNDAADLPTAQRLKAAFDLDGIVVGSAHRRASQLLASQGHAGMDEESFRRCTDKLLFLSERQFADEVPEEAGIYEMGRVLEVLKVSEEDAGQRISDVSHALYRQNLAAVVDKVDASTADALAGASAAFGLDGKEAAKMNVETYRQIATNILSSGTLPADGRSTLDCAQGVLQLSDMASSKIFEAVAAPVLQKDAEAAVQTILLDLEDAQAATAAGDQLGARSVDVGLTPPAAEAVVAGALRSALRKMYDQACIQVRRQGDTESLQTMDRMMAFARAGTRLLSQFHSRLATQEVAALTLPADQLAARRLYGKYLERELEGAAGGAAPAADFAGVLELTDADDEAVRVEVCQPMLKKRYIDTLDSSLGAEAGSDEAAMSMIKLTMAKKTVAADLERFKLPMEVVQQTRIEAYKHRLSSCSDRVLQASEKEALDAARVFLELSESDVCMLHLRAFGKVYEMSVAQALGQGGVMSQETRDALEAVRVRLSVAEEDARGIFNGAVEGRLRDMMETVNEAWQEATLPKKDLLKAREQRGGDAGDDPFSDGTGDYGILETPQLDGGVKGYKLMTELVGVVDFYVGNQIVIHTKGQPAKYPVTVGTYMESRVKEDIFGIFSWNAITCQDSDERAKWSAARPHVGGILGLEPGVQEKVYQGMVSKWCSTFITQKVQDQGELSKADVDTLTNWAPKFFGIGEDVTKTMVQTANKTMLQSKVLRLLNRQAVSPADVRDLQAEVARWDLVLEKDLELTRPQLRSLFRIVA</sequence>
<protein>
    <submittedName>
        <fullName evidence="2">TIC110 protein</fullName>
    </submittedName>
</protein>
<feature type="transmembrane region" description="Helical" evidence="1">
    <location>
        <begin position="46"/>
        <end position="65"/>
    </location>
</feature>
<gene>
    <name evidence="2" type="primary">TIC110</name>
</gene>
<feature type="non-terminal residue" evidence="2">
    <location>
        <position position="922"/>
    </location>
</feature>
<name>W8P5D7_PROMN</name>
<accession>W8P5D7</accession>
<organism evidence="2">
    <name type="scientific">Prorocentrum minimum</name>
    <name type="common">Dinoflagellate</name>
    <name type="synonym">Exuviaella minima</name>
    <dbReference type="NCBI Taxonomy" id="39449"/>
    <lineage>
        <taxon>Eukaryota</taxon>
        <taxon>Sar</taxon>
        <taxon>Alveolata</taxon>
        <taxon>Dinophyceae</taxon>
        <taxon>Prorocentrales</taxon>
        <taxon>Prorocentraceae</taxon>
        <taxon>Prorocentrum</taxon>
    </lineage>
</organism>
<keyword evidence="1" id="KW-0472">Membrane</keyword>
<dbReference type="InterPro" id="IPR031610">
    <property type="entry name" value="TIC110"/>
</dbReference>
<dbReference type="GO" id="GO:0061927">
    <property type="term" value="C:TOC-TIC supercomplex I"/>
    <property type="evidence" value="ECO:0007669"/>
    <property type="project" value="TreeGrafter"/>
</dbReference>
<dbReference type="EMBL" id="KJ194495">
    <property type="protein sequence ID" value="AHL28489.1"/>
    <property type="molecule type" value="mRNA"/>
</dbReference>
<evidence type="ECO:0000256" key="1">
    <source>
        <dbReference type="SAM" id="Phobius"/>
    </source>
</evidence>
<dbReference type="PANTHER" id="PTHR34935">
    <property type="entry name" value="PROTEIN TIC110, CHLOROPLASTIC"/>
    <property type="match status" value="1"/>
</dbReference>